<keyword evidence="2" id="KW-1185">Reference proteome</keyword>
<dbReference type="VEuPathDB" id="TrichDB:TRFO_41708"/>
<sequence>MSDVDFITPSSQYNPFNSIIIGSFDLLSGIKIVHRWIFQKDNINNIAHDDMVKITLSNVHRQKPIAIENYSTSSIDVKCYNWYMINSIFVHSPKTQTRDIYFSVGMIFDSSKIRSNPHLNDALTYWDKILSYCIKIVLARAEPFSILNPLIEKISNECTKLVTSQMPEINNFDLITFDSKFYEMALTAHLQTQMTTVIESTNSQEAINLAQFLSNFMLPIQKNFSTLEIQTHPVNGLFLQCVERQKSNPEDFLIKFSRPTTWIRLPEKQIYRLSENNLAGHSQFSIQFNQLFESIDFDENDRRKQLNKLKSQCKTITIQKSSEWATSMIAELAVIPKCVKYMFCEQQLNSLLRKALAFIAMKNERLEKNIKNGNNSLTKEQILEIQQILQIPENEDLLMIVSLARMYDENVYTQIKWK</sequence>
<dbReference type="PANTHER" id="PTHR31855">
    <property type="entry name" value="GUANINE NUCLEOTIDE EXCHANGE C9ORF72"/>
    <property type="match status" value="1"/>
</dbReference>
<dbReference type="PROSITE" id="PS51835">
    <property type="entry name" value="DENN_C9ORF72"/>
    <property type="match status" value="1"/>
</dbReference>
<gene>
    <name evidence="1" type="ORF">TRFO_41708</name>
</gene>
<comment type="caution">
    <text evidence="1">The sequence shown here is derived from an EMBL/GenBank/DDBJ whole genome shotgun (WGS) entry which is preliminary data.</text>
</comment>
<organism evidence="1 2">
    <name type="scientific">Tritrichomonas foetus</name>
    <dbReference type="NCBI Taxonomy" id="1144522"/>
    <lineage>
        <taxon>Eukaryota</taxon>
        <taxon>Metamonada</taxon>
        <taxon>Parabasalia</taxon>
        <taxon>Tritrichomonadida</taxon>
        <taxon>Tritrichomonadidae</taxon>
        <taxon>Tritrichomonas</taxon>
    </lineage>
</organism>
<dbReference type="AlphaFoldDB" id="A0A1J4L3V3"/>
<dbReference type="EMBL" id="MLAK01000093">
    <property type="protein sequence ID" value="OHT16597.1"/>
    <property type="molecule type" value="Genomic_DNA"/>
</dbReference>
<proteinExistence type="predicted"/>
<dbReference type="Proteomes" id="UP000179807">
    <property type="component" value="Unassembled WGS sequence"/>
</dbReference>
<dbReference type="Pfam" id="PF15019">
    <property type="entry name" value="C9orf72-like"/>
    <property type="match status" value="1"/>
</dbReference>
<name>A0A1J4L3V3_9EUKA</name>
<dbReference type="InterPro" id="IPR027819">
    <property type="entry name" value="C9orf72"/>
</dbReference>
<evidence type="ECO:0000313" key="1">
    <source>
        <dbReference type="EMBL" id="OHT16597.1"/>
    </source>
</evidence>
<dbReference type="OrthoDB" id="10610819at2759"/>
<dbReference type="PANTHER" id="PTHR31855:SF2">
    <property type="entry name" value="GUANINE NUCLEOTIDE EXCHANGE FACTOR C9ORF72"/>
    <property type="match status" value="1"/>
</dbReference>
<reference evidence="1" key="1">
    <citation type="submission" date="2016-10" db="EMBL/GenBank/DDBJ databases">
        <authorList>
            <person name="Benchimol M."/>
            <person name="Almeida L.G."/>
            <person name="Vasconcelos A.T."/>
            <person name="Perreira-Neves A."/>
            <person name="Rosa I.A."/>
            <person name="Tasca T."/>
            <person name="Bogo M.R."/>
            <person name="de Souza W."/>
        </authorList>
    </citation>
    <scope>NUCLEOTIDE SEQUENCE [LARGE SCALE GENOMIC DNA]</scope>
    <source>
        <strain evidence="1">K</strain>
    </source>
</reference>
<evidence type="ECO:0000313" key="2">
    <source>
        <dbReference type="Proteomes" id="UP000179807"/>
    </source>
</evidence>
<protein>
    <submittedName>
        <fullName evidence="1">Uncharacterized protein</fullName>
    </submittedName>
</protein>
<accession>A0A1J4L3V3</accession>
<dbReference type="GeneID" id="94848643"/>
<dbReference type="GO" id="GO:0005085">
    <property type="term" value="F:guanyl-nucleotide exchange factor activity"/>
    <property type="evidence" value="ECO:0007669"/>
    <property type="project" value="InterPro"/>
</dbReference>
<dbReference type="RefSeq" id="XP_068369733.1">
    <property type="nucleotide sequence ID" value="XM_068513939.1"/>
</dbReference>